<gene>
    <name evidence="1" type="ORF">Zmor_005434</name>
</gene>
<comment type="caution">
    <text evidence="1">The sequence shown here is derived from an EMBL/GenBank/DDBJ whole genome shotgun (WGS) entry which is preliminary data.</text>
</comment>
<reference evidence="1" key="1">
    <citation type="journal article" date="2023" name="G3 (Bethesda)">
        <title>Whole genome assemblies of Zophobas morio and Tenebrio molitor.</title>
        <authorList>
            <person name="Kaur S."/>
            <person name="Stinson S.A."/>
            <person name="diCenzo G.C."/>
        </authorList>
    </citation>
    <scope>NUCLEOTIDE SEQUENCE</scope>
    <source>
        <strain evidence="1">QUZm001</strain>
    </source>
</reference>
<dbReference type="EMBL" id="JALNTZ010000002">
    <property type="protein sequence ID" value="KAJ3661012.1"/>
    <property type="molecule type" value="Genomic_DNA"/>
</dbReference>
<proteinExistence type="predicted"/>
<name>A0AA38MMH5_9CUCU</name>
<accession>A0AA38MMH5</accession>
<sequence>MLETWKLVNSCCESPCLRDVKKLVSYADSEHENEWYRAYRESSRRSDGVGRSRSVICGQEMGFGEDGNKLGPFFGEWGYVAWFGERQDRTKGCDTC</sequence>
<protein>
    <submittedName>
        <fullName evidence="1">Uncharacterized protein</fullName>
    </submittedName>
</protein>
<keyword evidence="2" id="KW-1185">Reference proteome</keyword>
<evidence type="ECO:0000313" key="1">
    <source>
        <dbReference type="EMBL" id="KAJ3661012.1"/>
    </source>
</evidence>
<organism evidence="1 2">
    <name type="scientific">Zophobas morio</name>
    <dbReference type="NCBI Taxonomy" id="2755281"/>
    <lineage>
        <taxon>Eukaryota</taxon>
        <taxon>Metazoa</taxon>
        <taxon>Ecdysozoa</taxon>
        <taxon>Arthropoda</taxon>
        <taxon>Hexapoda</taxon>
        <taxon>Insecta</taxon>
        <taxon>Pterygota</taxon>
        <taxon>Neoptera</taxon>
        <taxon>Endopterygota</taxon>
        <taxon>Coleoptera</taxon>
        <taxon>Polyphaga</taxon>
        <taxon>Cucujiformia</taxon>
        <taxon>Tenebrionidae</taxon>
        <taxon>Zophobas</taxon>
    </lineage>
</organism>
<dbReference type="AlphaFoldDB" id="A0AA38MMH5"/>
<dbReference type="Proteomes" id="UP001168821">
    <property type="component" value="Unassembled WGS sequence"/>
</dbReference>
<evidence type="ECO:0000313" key="2">
    <source>
        <dbReference type="Proteomes" id="UP001168821"/>
    </source>
</evidence>